<evidence type="ECO:0000256" key="2">
    <source>
        <dbReference type="SAM" id="Phobius"/>
    </source>
</evidence>
<feature type="transmembrane region" description="Helical" evidence="2">
    <location>
        <begin position="6"/>
        <end position="27"/>
    </location>
</feature>
<evidence type="ECO:0000259" key="3">
    <source>
        <dbReference type="Pfam" id="PF20434"/>
    </source>
</evidence>
<keyword evidence="2" id="KW-1133">Transmembrane helix</keyword>
<evidence type="ECO:0000313" key="4">
    <source>
        <dbReference type="EMBL" id="AJA07871.1"/>
    </source>
</evidence>
<keyword evidence="2" id="KW-0472">Membrane</keyword>
<dbReference type="STRING" id="1515612.SKP52_04720"/>
<keyword evidence="5" id="KW-1185">Reference proteome</keyword>
<dbReference type="EMBL" id="CP009122">
    <property type="protein sequence ID" value="AJA07871.1"/>
    <property type="molecule type" value="Genomic_DNA"/>
</dbReference>
<accession>A0A0A7PCL7</accession>
<dbReference type="Gene3D" id="3.40.50.1820">
    <property type="entry name" value="alpha/beta hydrolase"/>
    <property type="match status" value="1"/>
</dbReference>
<sequence length="314" mass="33251">MTRQGWFGYVALAAFAVASVSVPAPFADAREKMRDRLRERLAERMGADQGPKVPGSETISYGSDALQVLDLWRAKGAKGPAPLVLFVHGGGWKRGSKDNATGRFKPEHYPAAGYAFASINYRLVPAATVEQQAADVASAVKALVDRADTLGIDRRRIVLMGHSAVAHLVALVGTDERYLKGVGLSFADISGVIPIDGAAYDVAAQMKDGPPIMQKTYAQAFGTDPVRQKAVSPTLQAGAPNAPQFLLLYVQRADGVRQAKALGAALEAGGSRVERGSFPGEGLKGHAEINRSLGDPAYAPTATVDAWLKRVFGP</sequence>
<feature type="domain" description="BD-FAE-like" evidence="3">
    <location>
        <begin position="69"/>
        <end position="177"/>
    </location>
</feature>
<dbReference type="PANTHER" id="PTHR48081">
    <property type="entry name" value="AB HYDROLASE SUPERFAMILY PROTEIN C4A8.06C"/>
    <property type="match status" value="1"/>
</dbReference>
<dbReference type="HOGENOM" id="CLU_012494_4_1_5"/>
<proteinExistence type="predicted"/>
<dbReference type="InterPro" id="IPR050300">
    <property type="entry name" value="GDXG_lipolytic_enzyme"/>
</dbReference>
<keyword evidence="1" id="KW-0378">Hydrolase</keyword>
<evidence type="ECO:0000256" key="1">
    <source>
        <dbReference type="ARBA" id="ARBA00022801"/>
    </source>
</evidence>
<dbReference type="AlphaFoldDB" id="A0A0A7PCL7"/>
<dbReference type="InterPro" id="IPR049492">
    <property type="entry name" value="BD-FAE-like_dom"/>
</dbReference>
<dbReference type="PANTHER" id="PTHR48081:SF33">
    <property type="entry name" value="KYNURENINE FORMAMIDASE"/>
    <property type="match status" value="1"/>
</dbReference>
<organism evidence="4 5">
    <name type="scientific">Sphingopyxis fribergensis</name>
    <dbReference type="NCBI Taxonomy" id="1515612"/>
    <lineage>
        <taxon>Bacteria</taxon>
        <taxon>Pseudomonadati</taxon>
        <taxon>Pseudomonadota</taxon>
        <taxon>Alphaproteobacteria</taxon>
        <taxon>Sphingomonadales</taxon>
        <taxon>Sphingomonadaceae</taxon>
        <taxon>Sphingopyxis</taxon>
    </lineage>
</organism>
<gene>
    <name evidence="4" type="ORF">SKP52_04720</name>
</gene>
<name>A0A0A7PCL7_9SPHN</name>
<dbReference type="OrthoDB" id="9771666at2"/>
<reference evidence="4 5" key="1">
    <citation type="journal article" date="2015" name="Int. J. Syst. Evol. Microbiol.">
        <title>Description of Sphingopyxis fribergensis sp. nov. - a soil bacterium with the ability to degrade styrene and phenylacetic acid.</title>
        <authorList>
            <person name="Oelschlagel M."/>
            <person name="Ruckert C."/>
            <person name="Kalinowski J."/>
            <person name="Schmidt G."/>
            <person name="Schlomann M."/>
            <person name="Tischler D."/>
        </authorList>
    </citation>
    <scope>NUCLEOTIDE SEQUENCE [LARGE SCALE GENOMIC DNA]</scope>
    <source>
        <strain evidence="4 5">Kp5.2</strain>
    </source>
</reference>
<dbReference type="RefSeq" id="WP_039572275.1">
    <property type="nucleotide sequence ID" value="NZ_CP009122.1"/>
</dbReference>
<dbReference type="SUPFAM" id="SSF53474">
    <property type="entry name" value="alpha/beta-Hydrolases"/>
    <property type="match status" value="1"/>
</dbReference>
<dbReference type="GO" id="GO:0016787">
    <property type="term" value="F:hydrolase activity"/>
    <property type="evidence" value="ECO:0007669"/>
    <property type="project" value="UniProtKB-KW"/>
</dbReference>
<protein>
    <submittedName>
        <fullName evidence="4">LipQ</fullName>
    </submittedName>
</protein>
<dbReference type="KEGG" id="sphk:SKP52_04720"/>
<dbReference type="InterPro" id="IPR029058">
    <property type="entry name" value="AB_hydrolase_fold"/>
</dbReference>
<evidence type="ECO:0000313" key="5">
    <source>
        <dbReference type="Proteomes" id="UP000030907"/>
    </source>
</evidence>
<dbReference type="Pfam" id="PF20434">
    <property type="entry name" value="BD-FAE"/>
    <property type="match status" value="1"/>
</dbReference>
<keyword evidence="2" id="KW-0812">Transmembrane</keyword>
<dbReference type="Proteomes" id="UP000030907">
    <property type="component" value="Chromosome"/>
</dbReference>